<feature type="non-terminal residue" evidence="1">
    <location>
        <position position="215"/>
    </location>
</feature>
<organism evidence="1 2">
    <name type="scientific">Racocetra persica</name>
    <dbReference type="NCBI Taxonomy" id="160502"/>
    <lineage>
        <taxon>Eukaryota</taxon>
        <taxon>Fungi</taxon>
        <taxon>Fungi incertae sedis</taxon>
        <taxon>Mucoromycota</taxon>
        <taxon>Glomeromycotina</taxon>
        <taxon>Glomeromycetes</taxon>
        <taxon>Diversisporales</taxon>
        <taxon>Gigasporaceae</taxon>
        <taxon>Racocetra</taxon>
    </lineage>
</organism>
<proteinExistence type="predicted"/>
<name>A0ACA9MM67_9GLOM</name>
<gene>
    <name evidence="1" type="ORF">RPERSI_LOCUS5881</name>
</gene>
<reference evidence="1" key="1">
    <citation type="submission" date="2021-06" db="EMBL/GenBank/DDBJ databases">
        <authorList>
            <person name="Kallberg Y."/>
            <person name="Tangrot J."/>
            <person name="Rosling A."/>
        </authorList>
    </citation>
    <scope>NUCLEOTIDE SEQUENCE</scope>
    <source>
        <strain evidence="1">MA461A</strain>
    </source>
</reference>
<dbReference type="EMBL" id="CAJVQC010009062">
    <property type="protein sequence ID" value="CAG8600033.1"/>
    <property type="molecule type" value="Genomic_DNA"/>
</dbReference>
<evidence type="ECO:0000313" key="2">
    <source>
        <dbReference type="Proteomes" id="UP000789920"/>
    </source>
</evidence>
<dbReference type="Proteomes" id="UP000789920">
    <property type="component" value="Unassembled WGS sequence"/>
</dbReference>
<protein>
    <submittedName>
        <fullName evidence="1">35927_t:CDS:1</fullName>
    </submittedName>
</protein>
<accession>A0ACA9MM67</accession>
<sequence>MRDALDLATKGNKTQIYYSICEWGNPWLWGPSVSNSWRISADIQKVWSSVVSIIDSQARLTQFGGPGGWNDPDMLVVGFDWIAFEEQVTHFCFWAALKAPLLLGCDLTKINADVKNLVTNVDIISVNQDPLGKSVCQVYYETNDKSSYDIWTGPLNDGYVAKHCRLMGDVMIRDLVKQTDIGHYTDSYTAANIPKHGVAFLKLSGGSAVNDNSSP</sequence>
<evidence type="ECO:0000313" key="1">
    <source>
        <dbReference type="EMBL" id="CAG8600033.1"/>
    </source>
</evidence>
<keyword evidence="2" id="KW-1185">Reference proteome</keyword>
<comment type="caution">
    <text evidence="1">The sequence shown here is derived from an EMBL/GenBank/DDBJ whole genome shotgun (WGS) entry which is preliminary data.</text>
</comment>